<accession>A0A1I7W8J8</accession>
<dbReference type="AlphaFoldDB" id="A0A1I7W8J8"/>
<dbReference type="GO" id="GO:0043189">
    <property type="term" value="C:H4/H2A histone acetyltransferase complex"/>
    <property type="evidence" value="ECO:0007669"/>
    <property type="project" value="InterPro"/>
</dbReference>
<dbReference type="InterPro" id="IPR012423">
    <property type="entry name" value="Eaf7/MRGBP"/>
</dbReference>
<dbReference type="Proteomes" id="UP000095283">
    <property type="component" value="Unplaced"/>
</dbReference>
<feature type="region of interest" description="Disordered" evidence="1">
    <location>
        <begin position="181"/>
        <end position="212"/>
    </location>
</feature>
<dbReference type="WBParaSite" id="Hba_00972">
    <property type="protein sequence ID" value="Hba_00972"/>
    <property type="gene ID" value="Hba_00972"/>
</dbReference>
<evidence type="ECO:0000313" key="3">
    <source>
        <dbReference type="WBParaSite" id="Hba_00972"/>
    </source>
</evidence>
<evidence type="ECO:0000313" key="2">
    <source>
        <dbReference type="Proteomes" id="UP000095283"/>
    </source>
</evidence>
<reference evidence="3" key="1">
    <citation type="submission" date="2016-11" db="UniProtKB">
        <authorList>
            <consortium name="WormBaseParasite"/>
        </authorList>
    </citation>
    <scope>IDENTIFICATION</scope>
</reference>
<dbReference type="GO" id="GO:0005634">
    <property type="term" value="C:nucleus"/>
    <property type="evidence" value="ECO:0007669"/>
    <property type="project" value="InterPro"/>
</dbReference>
<protein>
    <submittedName>
        <fullName evidence="3">MRG domain-containing protein</fullName>
    </submittedName>
</protein>
<evidence type="ECO:0000256" key="1">
    <source>
        <dbReference type="SAM" id="MobiDB-lite"/>
    </source>
</evidence>
<sequence>MKKKVKKTEDDVRRELFKPISRASHAQLHSDIPATWCQAAESRLFKKILEHKPAVSKHFHLMALTDYMNNIYEDEDTDFEDVLSPEDLKRLKTRRSQRRSDKKLIFKPKYKIRPTPDQVFLSNRYPYLPFMCVILGAFQIIEKLNTLWDMSVIEHNEYMPEGFEVYSEFFLPDGQFSELIKKKEEGTGRKRTRRVGSPDSMTSRSSTPANRT</sequence>
<keyword evidence="2" id="KW-1185">Reference proteome</keyword>
<dbReference type="Pfam" id="PF07904">
    <property type="entry name" value="Eaf7"/>
    <property type="match status" value="1"/>
</dbReference>
<proteinExistence type="predicted"/>
<feature type="compositionally biased region" description="Polar residues" evidence="1">
    <location>
        <begin position="199"/>
        <end position="212"/>
    </location>
</feature>
<name>A0A1I7W8J8_HETBA</name>
<dbReference type="GO" id="GO:0006355">
    <property type="term" value="P:regulation of DNA-templated transcription"/>
    <property type="evidence" value="ECO:0007669"/>
    <property type="project" value="InterPro"/>
</dbReference>
<organism evidence="2 3">
    <name type="scientific">Heterorhabditis bacteriophora</name>
    <name type="common">Entomopathogenic nematode worm</name>
    <dbReference type="NCBI Taxonomy" id="37862"/>
    <lineage>
        <taxon>Eukaryota</taxon>
        <taxon>Metazoa</taxon>
        <taxon>Ecdysozoa</taxon>
        <taxon>Nematoda</taxon>
        <taxon>Chromadorea</taxon>
        <taxon>Rhabditida</taxon>
        <taxon>Rhabditina</taxon>
        <taxon>Rhabditomorpha</taxon>
        <taxon>Strongyloidea</taxon>
        <taxon>Heterorhabditidae</taxon>
        <taxon>Heterorhabditis</taxon>
    </lineage>
</organism>